<evidence type="ECO:0000256" key="6">
    <source>
        <dbReference type="ARBA" id="ARBA00022989"/>
    </source>
</evidence>
<keyword evidence="4" id="KW-1003">Cell membrane</keyword>
<keyword evidence="7 8" id="KW-0472">Membrane</keyword>
<organism evidence="10 11">
    <name type="scientific">Mesorhizobium album</name>
    <dbReference type="NCBI Taxonomy" id="3072314"/>
    <lineage>
        <taxon>Bacteria</taxon>
        <taxon>Pseudomonadati</taxon>
        <taxon>Pseudomonadota</taxon>
        <taxon>Alphaproteobacteria</taxon>
        <taxon>Hyphomicrobiales</taxon>
        <taxon>Phyllobacteriaceae</taxon>
        <taxon>Mesorhizobium</taxon>
    </lineage>
</organism>
<dbReference type="Gene3D" id="1.10.3720.10">
    <property type="entry name" value="MetI-like"/>
    <property type="match status" value="1"/>
</dbReference>
<feature type="transmembrane region" description="Helical" evidence="8">
    <location>
        <begin position="158"/>
        <end position="184"/>
    </location>
</feature>
<keyword evidence="11" id="KW-1185">Reference proteome</keyword>
<evidence type="ECO:0000256" key="1">
    <source>
        <dbReference type="ARBA" id="ARBA00004651"/>
    </source>
</evidence>
<reference evidence="10 11" key="1">
    <citation type="submission" date="2023-08" db="EMBL/GenBank/DDBJ databases">
        <title>Implementing the SeqCode for naming new Mesorhizobium species isolated from Vachellia karroo root nodules.</title>
        <authorList>
            <person name="Van Lill M."/>
        </authorList>
    </citation>
    <scope>NUCLEOTIDE SEQUENCE [LARGE SCALE GENOMIC DNA]</scope>
    <source>
        <strain evidence="10 11">VK24D</strain>
    </source>
</reference>
<sequence length="296" mass="31448">MTATIATVNAAGLMRDAAKERRFFLSLALPSLVIVGIGAILPLFWILQQSLTTVRGDFSLVNYAALLTNGLTWRALLVTLELSGGTLLCCLLLGIPLAFLLASTSPKTASGLMVLVLLPLWTSILVRTYGWLVLLRRDGLINDILVGSGLVAEPVPMVYNFTGTLIGMVHYMLPIFVLPTYAAMRDIDVNVIRAAASMGAGLWHCFRTVILPLAFGGIVSSSVIVFVYTLGFFITPAILGGGRVNPIAIRIDRTLSTLQDWGGAAALGILLLVIVAVLGVMALGAARLVKSKQAAD</sequence>
<evidence type="ECO:0000313" key="11">
    <source>
        <dbReference type="Proteomes" id="UP001287059"/>
    </source>
</evidence>
<evidence type="ECO:0000256" key="2">
    <source>
        <dbReference type="ARBA" id="ARBA00007069"/>
    </source>
</evidence>
<keyword evidence="3 8" id="KW-0813">Transport</keyword>
<feature type="domain" description="ABC transmembrane type-1" evidence="9">
    <location>
        <begin position="76"/>
        <end position="282"/>
    </location>
</feature>
<keyword evidence="6 8" id="KW-1133">Transmembrane helix</keyword>
<dbReference type="PANTHER" id="PTHR42929">
    <property type="entry name" value="INNER MEMBRANE ABC TRANSPORTER PERMEASE PROTEIN YDCU-RELATED-RELATED"/>
    <property type="match status" value="1"/>
</dbReference>
<dbReference type="RefSeq" id="WP_320289744.1">
    <property type="nucleotide sequence ID" value="NZ_JAVIIW010000033.1"/>
</dbReference>
<feature type="transmembrane region" description="Helical" evidence="8">
    <location>
        <begin position="112"/>
        <end position="132"/>
    </location>
</feature>
<dbReference type="PROSITE" id="PS50928">
    <property type="entry name" value="ABC_TM1"/>
    <property type="match status" value="1"/>
</dbReference>
<name>A0ABU4Y6K2_9HYPH</name>
<feature type="transmembrane region" description="Helical" evidence="8">
    <location>
        <begin position="75"/>
        <end position="100"/>
    </location>
</feature>
<evidence type="ECO:0000256" key="8">
    <source>
        <dbReference type="RuleBase" id="RU363032"/>
    </source>
</evidence>
<feature type="transmembrane region" description="Helical" evidence="8">
    <location>
        <begin position="261"/>
        <end position="283"/>
    </location>
</feature>
<dbReference type="EMBL" id="JAVIIW010000033">
    <property type="protein sequence ID" value="MDX8481554.1"/>
    <property type="molecule type" value="Genomic_DNA"/>
</dbReference>
<comment type="subcellular location">
    <subcellularLocation>
        <location evidence="1 8">Cell membrane</location>
        <topology evidence="1 8">Multi-pass membrane protein</topology>
    </subcellularLocation>
</comment>
<dbReference type="CDD" id="cd06261">
    <property type="entry name" value="TM_PBP2"/>
    <property type="match status" value="1"/>
</dbReference>
<evidence type="ECO:0000256" key="7">
    <source>
        <dbReference type="ARBA" id="ARBA00023136"/>
    </source>
</evidence>
<feature type="transmembrane region" description="Helical" evidence="8">
    <location>
        <begin position="23"/>
        <end position="47"/>
    </location>
</feature>
<accession>A0ABU4Y6K2</accession>
<dbReference type="Proteomes" id="UP001287059">
    <property type="component" value="Unassembled WGS sequence"/>
</dbReference>
<dbReference type="Pfam" id="PF00528">
    <property type="entry name" value="BPD_transp_1"/>
    <property type="match status" value="1"/>
</dbReference>
<dbReference type="SUPFAM" id="SSF161098">
    <property type="entry name" value="MetI-like"/>
    <property type="match status" value="1"/>
</dbReference>
<feature type="transmembrane region" description="Helical" evidence="8">
    <location>
        <begin position="205"/>
        <end position="234"/>
    </location>
</feature>
<evidence type="ECO:0000256" key="3">
    <source>
        <dbReference type="ARBA" id="ARBA00022448"/>
    </source>
</evidence>
<dbReference type="PANTHER" id="PTHR42929:SF5">
    <property type="entry name" value="ABC TRANSPORTER PERMEASE PROTEIN"/>
    <property type="match status" value="1"/>
</dbReference>
<keyword evidence="5 8" id="KW-0812">Transmembrane</keyword>
<dbReference type="InterPro" id="IPR000515">
    <property type="entry name" value="MetI-like"/>
</dbReference>
<comment type="similarity">
    <text evidence="2">Belongs to the binding-protein-dependent transport system permease family. CysTW subfamily.</text>
</comment>
<evidence type="ECO:0000256" key="5">
    <source>
        <dbReference type="ARBA" id="ARBA00022692"/>
    </source>
</evidence>
<comment type="caution">
    <text evidence="10">The sequence shown here is derived from an EMBL/GenBank/DDBJ whole genome shotgun (WGS) entry which is preliminary data.</text>
</comment>
<proteinExistence type="inferred from homology"/>
<dbReference type="InterPro" id="IPR035906">
    <property type="entry name" value="MetI-like_sf"/>
</dbReference>
<protein>
    <submittedName>
        <fullName evidence="10">ABC transporter permease</fullName>
    </submittedName>
</protein>
<evidence type="ECO:0000259" key="9">
    <source>
        <dbReference type="PROSITE" id="PS50928"/>
    </source>
</evidence>
<evidence type="ECO:0000313" key="10">
    <source>
        <dbReference type="EMBL" id="MDX8481554.1"/>
    </source>
</evidence>
<gene>
    <name evidence="10" type="ORF">RFN28_24275</name>
</gene>
<evidence type="ECO:0000256" key="4">
    <source>
        <dbReference type="ARBA" id="ARBA00022475"/>
    </source>
</evidence>